<name>A0A1Y6FJ73_9SPHN</name>
<dbReference type="EMBL" id="FXWG01000003">
    <property type="protein sequence ID" value="SMQ73611.1"/>
    <property type="molecule type" value="Genomic_DNA"/>
</dbReference>
<feature type="domain" description="PPIase FKBP-type" evidence="12">
    <location>
        <begin position="7"/>
        <end position="87"/>
    </location>
</feature>
<sequence>MTTPNNGDTVTIDYVLKRTDGEVVGNTQEVGPQQVQLGSGQIFPAIEEALTSMEVGDQQSVAIASDNAFGPRQEALVIDIPRGNLPPEPAPEPGMALQAQSPDGQPMTLYILEVGDETVKADGNHPLAGEDLTFDVTLRDIKQAA</sequence>
<dbReference type="SUPFAM" id="SSF54534">
    <property type="entry name" value="FKBP-like"/>
    <property type="match status" value="1"/>
</dbReference>
<evidence type="ECO:0000256" key="3">
    <source>
        <dbReference type="ARBA" id="ARBA00006577"/>
    </source>
</evidence>
<comment type="catalytic activity">
    <reaction evidence="1 9 10">
        <text>[protein]-peptidylproline (omega=180) = [protein]-peptidylproline (omega=0)</text>
        <dbReference type="Rhea" id="RHEA:16237"/>
        <dbReference type="Rhea" id="RHEA-COMP:10747"/>
        <dbReference type="Rhea" id="RHEA-COMP:10748"/>
        <dbReference type="ChEBI" id="CHEBI:83833"/>
        <dbReference type="ChEBI" id="CHEBI:83834"/>
        <dbReference type="EC" id="5.2.1.8"/>
    </reaction>
</comment>
<evidence type="ECO:0000256" key="10">
    <source>
        <dbReference type="RuleBase" id="RU003915"/>
    </source>
</evidence>
<keyword evidence="5 9" id="KW-0697">Rotamase</keyword>
<dbReference type="Proteomes" id="UP000194420">
    <property type="component" value="Unassembled WGS sequence"/>
</dbReference>
<evidence type="ECO:0000313" key="13">
    <source>
        <dbReference type="EMBL" id="SMQ73611.1"/>
    </source>
</evidence>
<dbReference type="GO" id="GO:0003755">
    <property type="term" value="F:peptidyl-prolyl cis-trans isomerase activity"/>
    <property type="evidence" value="ECO:0007669"/>
    <property type="project" value="UniProtKB-UniRule"/>
</dbReference>
<proteinExistence type="inferred from homology"/>
<evidence type="ECO:0000256" key="6">
    <source>
        <dbReference type="ARBA" id="ARBA00023186"/>
    </source>
</evidence>
<comment type="subcellular location">
    <subcellularLocation>
        <location evidence="2">Cytoplasm</location>
    </subcellularLocation>
</comment>
<accession>A0A1Y6FJ73</accession>
<dbReference type="Pfam" id="PF00254">
    <property type="entry name" value="FKBP_C"/>
    <property type="match status" value="1"/>
</dbReference>
<keyword evidence="4" id="KW-0963">Cytoplasm</keyword>
<comment type="similarity">
    <text evidence="3 10">Belongs to the FKBP-type PPIase family.</text>
</comment>
<feature type="region of interest" description="Disordered" evidence="11">
    <location>
        <begin position="82"/>
        <end position="102"/>
    </location>
</feature>
<evidence type="ECO:0000256" key="9">
    <source>
        <dbReference type="PROSITE-ProRule" id="PRU00277"/>
    </source>
</evidence>
<evidence type="ECO:0000256" key="1">
    <source>
        <dbReference type="ARBA" id="ARBA00000971"/>
    </source>
</evidence>
<dbReference type="GO" id="GO:0005737">
    <property type="term" value="C:cytoplasm"/>
    <property type="evidence" value="ECO:0007669"/>
    <property type="project" value="UniProtKB-SubCell"/>
</dbReference>
<dbReference type="RefSeq" id="WP_086438172.1">
    <property type="nucleotide sequence ID" value="NZ_FXWG01000003.1"/>
</dbReference>
<dbReference type="PANTHER" id="PTHR47861">
    <property type="entry name" value="FKBP-TYPE PEPTIDYL-PROLYL CIS-TRANS ISOMERASE SLYD"/>
    <property type="match status" value="1"/>
</dbReference>
<evidence type="ECO:0000256" key="11">
    <source>
        <dbReference type="SAM" id="MobiDB-lite"/>
    </source>
</evidence>
<dbReference type="AlphaFoldDB" id="A0A1Y6FJ73"/>
<keyword evidence="6" id="KW-0143">Chaperone</keyword>
<organism evidence="13 14">
    <name type="scientific">Altererythrobacter xiamenensis</name>
    <dbReference type="NCBI Taxonomy" id="1316679"/>
    <lineage>
        <taxon>Bacteria</taxon>
        <taxon>Pseudomonadati</taxon>
        <taxon>Pseudomonadota</taxon>
        <taxon>Alphaproteobacteria</taxon>
        <taxon>Sphingomonadales</taxon>
        <taxon>Erythrobacteraceae</taxon>
        <taxon>Altererythrobacter</taxon>
    </lineage>
</organism>
<evidence type="ECO:0000256" key="4">
    <source>
        <dbReference type="ARBA" id="ARBA00022490"/>
    </source>
</evidence>
<dbReference type="InterPro" id="IPR001179">
    <property type="entry name" value="PPIase_FKBP_dom"/>
</dbReference>
<evidence type="ECO:0000256" key="7">
    <source>
        <dbReference type="ARBA" id="ARBA00023235"/>
    </source>
</evidence>
<dbReference type="PANTHER" id="PTHR47861:SF3">
    <property type="entry name" value="FKBP-TYPE PEPTIDYL-PROLYL CIS-TRANS ISOMERASE SLYD"/>
    <property type="match status" value="1"/>
</dbReference>
<dbReference type="InterPro" id="IPR046357">
    <property type="entry name" value="PPIase_dom_sf"/>
</dbReference>
<dbReference type="EC" id="5.2.1.8" evidence="10"/>
<evidence type="ECO:0000256" key="5">
    <source>
        <dbReference type="ARBA" id="ARBA00023110"/>
    </source>
</evidence>
<evidence type="ECO:0000313" key="14">
    <source>
        <dbReference type="Proteomes" id="UP000194420"/>
    </source>
</evidence>
<dbReference type="Gene3D" id="3.10.50.40">
    <property type="match status" value="1"/>
</dbReference>
<evidence type="ECO:0000259" key="12">
    <source>
        <dbReference type="PROSITE" id="PS50059"/>
    </source>
</evidence>
<dbReference type="GO" id="GO:0042026">
    <property type="term" value="P:protein refolding"/>
    <property type="evidence" value="ECO:0007669"/>
    <property type="project" value="UniProtKB-ARBA"/>
</dbReference>
<keyword evidence="14" id="KW-1185">Reference proteome</keyword>
<evidence type="ECO:0000256" key="8">
    <source>
        <dbReference type="ARBA" id="ARBA00037071"/>
    </source>
</evidence>
<reference evidence="14" key="1">
    <citation type="submission" date="2017-04" db="EMBL/GenBank/DDBJ databases">
        <authorList>
            <person name="Varghese N."/>
            <person name="Submissions S."/>
        </authorList>
    </citation>
    <scope>NUCLEOTIDE SEQUENCE [LARGE SCALE GENOMIC DNA]</scope>
</reference>
<comment type="function">
    <text evidence="8">Also involved in hydrogenase metallocenter assembly, probably by participating in the nickel insertion step. This function in hydrogenase biosynthesis requires chaperone activity and the presence of the metal-binding domain, but not PPIase activity.</text>
</comment>
<gene>
    <name evidence="13" type="ORF">SAMN06297468_2253</name>
</gene>
<dbReference type="OrthoDB" id="9808891at2"/>
<keyword evidence="7 9" id="KW-0413">Isomerase</keyword>
<dbReference type="PROSITE" id="PS50059">
    <property type="entry name" value="FKBP_PPIASE"/>
    <property type="match status" value="1"/>
</dbReference>
<protein>
    <recommendedName>
        <fullName evidence="10">Peptidyl-prolyl cis-trans isomerase</fullName>
        <ecNumber evidence="10">5.2.1.8</ecNumber>
    </recommendedName>
</protein>
<evidence type="ECO:0000256" key="2">
    <source>
        <dbReference type="ARBA" id="ARBA00004496"/>
    </source>
</evidence>